<feature type="region of interest" description="Disordered" evidence="1">
    <location>
        <begin position="94"/>
        <end position="127"/>
    </location>
</feature>
<dbReference type="EMBL" id="NESQ01000014">
    <property type="protein sequence ID" value="PUU83365.1"/>
    <property type="molecule type" value="Genomic_DNA"/>
</dbReference>
<evidence type="ECO:0000313" key="2">
    <source>
        <dbReference type="EMBL" id="PUU83365.1"/>
    </source>
</evidence>
<proteinExistence type="predicted"/>
<dbReference type="AlphaFoldDB" id="A0A2T7A6Q1"/>
<sequence>MPSLACLNLECPRGIFSTSATAIDLRLRTDNLIIEFPLPSSSGTHILTSVQLHPYLNTNLTSISGFWVKSNWISNPMVMLHNYQGGMSGSYLPTYTSSSPENENAIPQSPTSSSNLSNALRDIIPPNPGPPTLSCPVSGCSLVFKGETAHGYLWRHLKRPGIHRRAGDEKTAWLNLHKVEHDRLLATRITRAQRRREANRVRAQKILRTAELQQRARNMGITEKALVAQKVTIWEGMRSAEQSGDSIGVGILYSAPFPKLL</sequence>
<accession>A0A2T7A6Q1</accession>
<name>A0A2T7A6Q1_TUBBO</name>
<gene>
    <name evidence="2" type="ORF">B9Z19DRAFT_1119438</name>
</gene>
<dbReference type="Proteomes" id="UP000244722">
    <property type="component" value="Unassembled WGS sequence"/>
</dbReference>
<evidence type="ECO:0000313" key="3">
    <source>
        <dbReference type="Proteomes" id="UP000244722"/>
    </source>
</evidence>
<keyword evidence="3" id="KW-1185">Reference proteome</keyword>
<organism evidence="2 3">
    <name type="scientific">Tuber borchii</name>
    <name type="common">White truffle</name>
    <dbReference type="NCBI Taxonomy" id="42251"/>
    <lineage>
        <taxon>Eukaryota</taxon>
        <taxon>Fungi</taxon>
        <taxon>Dikarya</taxon>
        <taxon>Ascomycota</taxon>
        <taxon>Pezizomycotina</taxon>
        <taxon>Pezizomycetes</taxon>
        <taxon>Pezizales</taxon>
        <taxon>Tuberaceae</taxon>
        <taxon>Tuber</taxon>
    </lineage>
</organism>
<protein>
    <submittedName>
        <fullName evidence="2">Uncharacterized protein</fullName>
    </submittedName>
</protein>
<feature type="compositionally biased region" description="Polar residues" evidence="1">
    <location>
        <begin position="94"/>
        <end position="118"/>
    </location>
</feature>
<comment type="caution">
    <text evidence="2">The sequence shown here is derived from an EMBL/GenBank/DDBJ whole genome shotgun (WGS) entry which is preliminary data.</text>
</comment>
<reference evidence="2 3" key="1">
    <citation type="submission" date="2017-04" db="EMBL/GenBank/DDBJ databases">
        <title>Draft genome sequence of Tuber borchii Vittad., a whitish edible truffle.</title>
        <authorList>
            <consortium name="DOE Joint Genome Institute"/>
            <person name="Murat C."/>
            <person name="Kuo A."/>
            <person name="Barry K.W."/>
            <person name="Clum A."/>
            <person name="Dockter R.B."/>
            <person name="Fauchery L."/>
            <person name="Iotti M."/>
            <person name="Kohler A."/>
            <person name="Labutti K."/>
            <person name="Lindquist E.A."/>
            <person name="Lipzen A."/>
            <person name="Ohm R.A."/>
            <person name="Wang M."/>
            <person name="Grigoriev I.V."/>
            <person name="Zambonelli A."/>
            <person name="Martin F.M."/>
        </authorList>
    </citation>
    <scope>NUCLEOTIDE SEQUENCE [LARGE SCALE GENOMIC DNA]</scope>
    <source>
        <strain evidence="2 3">Tbo3840</strain>
    </source>
</reference>
<evidence type="ECO:0000256" key="1">
    <source>
        <dbReference type="SAM" id="MobiDB-lite"/>
    </source>
</evidence>